<organism evidence="12 13">
    <name type="scientific">Ferruginivarius sediminum</name>
    <dbReference type="NCBI Taxonomy" id="2661937"/>
    <lineage>
        <taxon>Bacteria</taxon>
        <taxon>Pseudomonadati</taxon>
        <taxon>Pseudomonadota</taxon>
        <taxon>Alphaproteobacteria</taxon>
        <taxon>Rhodospirillales</taxon>
        <taxon>Rhodospirillaceae</taxon>
        <taxon>Ferruginivarius</taxon>
    </lineage>
</organism>
<evidence type="ECO:0000259" key="11">
    <source>
        <dbReference type="Pfam" id="PF12019"/>
    </source>
</evidence>
<evidence type="ECO:0000256" key="2">
    <source>
        <dbReference type="ARBA" id="ARBA00021549"/>
    </source>
</evidence>
<proteinExistence type="inferred from homology"/>
<evidence type="ECO:0000313" key="12">
    <source>
        <dbReference type="EMBL" id="RDD63062.1"/>
    </source>
</evidence>
<evidence type="ECO:0000256" key="10">
    <source>
        <dbReference type="ARBA" id="ARBA00030775"/>
    </source>
</evidence>
<keyword evidence="13" id="KW-1185">Reference proteome</keyword>
<keyword evidence="5" id="KW-0997">Cell inner membrane</keyword>
<comment type="subcellular location">
    <subcellularLocation>
        <location evidence="1">Cell inner membrane</location>
        <topology evidence="1">Single-pass membrane protein</topology>
    </subcellularLocation>
</comment>
<evidence type="ECO:0000256" key="9">
    <source>
        <dbReference type="ARBA" id="ARBA00025772"/>
    </source>
</evidence>
<feature type="domain" description="General secretion pathway GspH" evidence="11">
    <location>
        <begin position="29"/>
        <end position="125"/>
    </location>
</feature>
<evidence type="ECO:0000313" key="13">
    <source>
        <dbReference type="Proteomes" id="UP000253941"/>
    </source>
</evidence>
<comment type="caution">
    <text evidence="12">The sequence shown here is derived from an EMBL/GenBank/DDBJ whole genome shotgun (WGS) entry which is preliminary data.</text>
</comment>
<dbReference type="EMBL" id="QPMH01000003">
    <property type="protein sequence ID" value="RDD63062.1"/>
    <property type="molecule type" value="Genomic_DNA"/>
</dbReference>
<evidence type="ECO:0000256" key="4">
    <source>
        <dbReference type="ARBA" id="ARBA00022481"/>
    </source>
</evidence>
<dbReference type="GO" id="GO:0015627">
    <property type="term" value="C:type II protein secretion system complex"/>
    <property type="evidence" value="ECO:0007669"/>
    <property type="project" value="InterPro"/>
</dbReference>
<dbReference type="InterPro" id="IPR022346">
    <property type="entry name" value="T2SS_GspH"/>
</dbReference>
<keyword evidence="4" id="KW-0488">Methylation</keyword>
<evidence type="ECO:0000256" key="8">
    <source>
        <dbReference type="ARBA" id="ARBA00023136"/>
    </source>
</evidence>
<dbReference type="GO" id="GO:0005886">
    <property type="term" value="C:plasma membrane"/>
    <property type="evidence" value="ECO:0007669"/>
    <property type="project" value="UniProtKB-SubCell"/>
</dbReference>
<dbReference type="AlphaFoldDB" id="A0A369TDZ2"/>
<keyword evidence="7" id="KW-1133">Transmembrane helix</keyword>
<keyword evidence="8" id="KW-0472">Membrane</keyword>
<evidence type="ECO:0000256" key="5">
    <source>
        <dbReference type="ARBA" id="ARBA00022519"/>
    </source>
</evidence>
<keyword evidence="6" id="KW-0812">Transmembrane</keyword>
<keyword evidence="3" id="KW-1003">Cell membrane</keyword>
<dbReference type="InterPro" id="IPR045584">
    <property type="entry name" value="Pilin-like"/>
</dbReference>
<protein>
    <recommendedName>
        <fullName evidence="2">Type II secretion system protein H</fullName>
    </recommendedName>
    <alternativeName>
        <fullName evidence="10">General secretion pathway protein H</fullName>
    </alternativeName>
</protein>
<comment type="similarity">
    <text evidence="9">Belongs to the GSP H family.</text>
</comment>
<dbReference type="GO" id="GO:0015628">
    <property type="term" value="P:protein secretion by the type II secretion system"/>
    <property type="evidence" value="ECO:0007669"/>
    <property type="project" value="InterPro"/>
</dbReference>
<gene>
    <name evidence="12" type="primary">gspH</name>
    <name evidence="12" type="ORF">DRB17_04630</name>
</gene>
<evidence type="ECO:0000256" key="7">
    <source>
        <dbReference type="ARBA" id="ARBA00022989"/>
    </source>
</evidence>
<evidence type="ECO:0000256" key="3">
    <source>
        <dbReference type="ARBA" id="ARBA00022475"/>
    </source>
</evidence>
<evidence type="ECO:0000256" key="1">
    <source>
        <dbReference type="ARBA" id="ARBA00004377"/>
    </source>
</evidence>
<accession>A0A369TDZ2</accession>
<dbReference type="Proteomes" id="UP000253941">
    <property type="component" value="Unassembled WGS sequence"/>
</dbReference>
<name>A0A369TDZ2_9PROT</name>
<dbReference type="Pfam" id="PF12019">
    <property type="entry name" value="GspH"/>
    <property type="match status" value="1"/>
</dbReference>
<sequence length="134" mass="14690">MVFAIMGLMLALASPRIQNALPGFELRTAARELAAAMRETRARAVRTGDPVGLVLDLSAGRYSIGTGGESRKLPGDLEFEVTTTQEDIDAERRRARFRFYPDGTALGGGVTLKQGDSAYRVDIDWMTGRVQLRE</sequence>
<evidence type="ECO:0000256" key="6">
    <source>
        <dbReference type="ARBA" id="ARBA00022692"/>
    </source>
</evidence>
<dbReference type="SUPFAM" id="SSF54523">
    <property type="entry name" value="Pili subunits"/>
    <property type="match status" value="1"/>
</dbReference>
<reference evidence="12 13" key="1">
    <citation type="submission" date="2018-07" db="EMBL/GenBank/DDBJ databases">
        <title>Venubactetium sediminum gen. nov., sp. nov., isolated from a marine solar saltern.</title>
        <authorList>
            <person name="Wang S."/>
        </authorList>
    </citation>
    <scope>NUCLEOTIDE SEQUENCE [LARGE SCALE GENOMIC DNA]</scope>
    <source>
        <strain evidence="12 13">WD2A32</strain>
    </source>
</reference>